<evidence type="ECO:0000313" key="1">
    <source>
        <dbReference type="EMBL" id="ORX44702.1"/>
    </source>
</evidence>
<protein>
    <recommendedName>
        <fullName evidence="3">Ankyrin</fullName>
    </recommendedName>
</protein>
<feature type="non-terminal residue" evidence="1">
    <location>
        <position position="256"/>
    </location>
</feature>
<name>A0A1Y1V253_9FUNG</name>
<dbReference type="InterPro" id="IPR036770">
    <property type="entry name" value="Ankyrin_rpt-contain_sf"/>
</dbReference>
<organism evidence="1 2">
    <name type="scientific">Piromyces finnis</name>
    <dbReference type="NCBI Taxonomy" id="1754191"/>
    <lineage>
        <taxon>Eukaryota</taxon>
        <taxon>Fungi</taxon>
        <taxon>Fungi incertae sedis</taxon>
        <taxon>Chytridiomycota</taxon>
        <taxon>Chytridiomycota incertae sedis</taxon>
        <taxon>Neocallimastigomycetes</taxon>
        <taxon>Neocallimastigales</taxon>
        <taxon>Neocallimastigaceae</taxon>
        <taxon>Piromyces</taxon>
    </lineage>
</organism>
<dbReference type="EMBL" id="MCFH01000044">
    <property type="protein sequence ID" value="ORX44702.1"/>
    <property type="molecule type" value="Genomic_DNA"/>
</dbReference>
<evidence type="ECO:0000313" key="2">
    <source>
        <dbReference type="Proteomes" id="UP000193719"/>
    </source>
</evidence>
<dbReference type="SUPFAM" id="SSF48403">
    <property type="entry name" value="Ankyrin repeat"/>
    <property type="match status" value="1"/>
</dbReference>
<reference evidence="1 2" key="1">
    <citation type="submission" date="2016-08" db="EMBL/GenBank/DDBJ databases">
        <title>Genomes of anaerobic fungi encode conserved fungal cellulosomes for biomass hydrolysis.</title>
        <authorList>
            <consortium name="DOE Joint Genome Institute"/>
            <person name="Haitjema C.H."/>
            <person name="Gilmore S.P."/>
            <person name="Henske J.K."/>
            <person name="Solomon K.V."/>
            <person name="De Groot R."/>
            <person name="Kuo A."/>
            <person name="Mondo S.J."/>
            <person name="Salamov A.A."/>
            <person name="Labutti K."/>
            <person name="Zhao Z."/>
            <person name="Chiniquy J."/>
            <person name="Barry K."/>
            <person name="Brewer H.M."/>
            <person name="Purvine S.O."/>
            <person name="Wright A.T."/>
            <person name="Boxma B."/>
            <person name="Van Alen T."/>
            <person name="Hackstein J.H."/>
            <person name="Baker S.E."/>
            <person name="Grigoriev I.V."/>
            <person name="O'Malley M.A."/>
        </authorList>
    </citation>
    <scope>NUCLEOTIDE SEQUENCE [LARGE SCALE GENOMIC DNA]</scope>
    <source>
        <strain evidence="2">finn</strain>
    </source>
</reference>
<dbReference type="OrthoDB" id="2154748at2759"/>
<evidence type="ECO:0008006" key="3">
    <source>
        <dbReference type="Google" id="ProtNLM"/>
    </source>
</evidence>
<reference evidence="1 2" key="2">
    <citation type="submission" date="2016-08" db="EMBL/GenBank/DDBJ databases">
        <title>Pervasive Adenine N6-methylation of Active Genes in Fungi.</title>
        <authorList>
            <consortium name="DOE Joint Genome Institute"/>
            <person name="Mondo S.J."/>
            <person name="Dannebaum R.O."/>
            <person name="Kuo R.C."/>
            <person name="Labutti K."/>
            <person name="Haridas S."/>
            <person name="Kuo A."/>
            <person name="Salamov A."/>
            <person name="Ahrendt S.R."/>
            <person name="Lipzen A."/>
            <person name="Sullivan W."/>
            <person name="Andreopoulos W.B."/>
            <person name="Clum A."/>
            <person name="Lindquist E."/>
            <person name="Daum C."/>
            <person name="Ramamoorthy G.K."/>
            <person name="Gryganskyi A."/>
            <person name="Culley D."/>
            <person name="Magnuson J.K."/>
            <person name="James T.Y."/>
            <person name="O'Malley M.A."/>
            <person name="Stajich J.E."/>
            <person name="Spatafora J.W."/>
            <person name="Visel A."/>
            <person name="Grigoriev I.V."/>
        </authorList>
    </citation>
    <scope>NUCLEOTIDE SEQUENCE [LARGE SCALE GENOMIC DNA]</scope>
    <source>
        <strain evidence="2">finn</strain>
    </source>
</reference>
<dbReference type="AlphaFoldDB" id="A0A1Y1V253"/>
<accession>A0A1Y1V253</accession>
<comment type="caution">
    <text evidence="1">The sequence shown here is derived from an EMBL/GenBank/DDBJ whole genome shotgun (WGS) entry which is preliminary data.</text>
</comment>
<proteinExistence type="predicted"/>
<sequence>MENKISYEEKRKELKDIIKNNNKTGFVNYIIENDTNLSELNNNEFDILIYAIENEASLKIIDFIINQDYYKYLNYSIYIHQIEKVPLFSAILNNRFEVSDLLLKNKADINYSINNKNDGDIISYLYKHKKLCNKNLNYILCHGYNTYYLFNINSDLIPKFIKSYKNTFLKIIFKHYIFDNSFILNLLKLYKNSISISKLQLENSIIKERNKLRINDYTYECYYRDAAKENNNEAIKIFFENDNSELNIIFRRINLY</sequence>
<gene>
    <name evidence="1" type="ORF">BCR36DRAFT_300990</name>
</gene>
<keyword evidence="2" id="KW-1185">Reference proteome</keyword>
<dbReference type="Gene3D" id="1.25.40.20">
    <property type="entry name" value="Ankyrin repeat-containing domain"/>
    <property type="match status" value="1"/>
</dbReference>
<dbReference type="Proteomes" id="UP000193719">
    <property type="component" value="Unassembled WGS sequence"/>
</dbReference>